<evidence type="ECO:0000313" key="4">
    <source>
        <dbReference type="Proteomes" id="UP000292118"/>
    </source>
</evidence>
<dbReference type="Gene3D" id="3.40.50.11090">
    <property type="match status" value="1"/>
</dbReference>
<dbReference type="InterPro" id="IPR055050">
    <property type="entry name" value="WsaF_C"/>
</dbReference>
<dbReference type="Proteomes" id="UP000292118">
    <property type="component" value="Chromosome"/>
</dbReference>
<dbReference type="Gene3D" id="3.40.50.2000">
    <property type="entry name" value="Glycogen Phosphorylase B"/>
    <property type="match status" value="1"/>
</dbReference>
<dbReference type="GO" id="GO:0030247">
    <property type="term" value="F:polysaccharide binding"/>
    <property type="evidence" value="ECO:0007669"/>
    <property type="project" value="InterPro"/>
</dbReference>
<reference evidence="3 4" key="1">
    <citation type="submission" date="2019-01" db="EMBL/GenBank/DDBJ databases">
        <title>Genome sequencing of strain FW10M-9.</title>
        <authorList>
            <person name="Heo J."/>
            <person name="Kim S.-J."/>
            <person name="Kim J.-S."/>
            <person name="Hong S.-B."/>
            <person name="Kwon S.-W."/>
        </authorList>
    </citation>
    <scope>NUCLEOTIDE SEQUENCE [LARGE SCALE GENOMIC DNA]</scope>
    <source>
        <strain evidence="3 4">FW10M-9</strain>
    </source>
</reference>
<dbReference type="SUPFAM" id="SSF53756">
    <property type="entry name" value="UDP-Glycosyltransferase/glycogen phosphorylase"/>
    <property type="match status" value="1"/>
</dbReference>
<sequence length="425" mass="46146">MLNTVRRLSRASVRTVRQEGVGSLVRKATMLVRGRVGDTAVAAVSLVSHRHELGKLPLMPQLADVLTVDLDKPAATPSLREPGARLSIVWVTPPVGARGGGHTTISRFAKYFQAQGHDVSFAVYENNTMPQTSDAARAMLKKSYGLDVDVVGMDELGGADVIIATSWETAYGVYNAPDTAHKFYFVQDFEPSFFGVGSRYKLAEATYRFGFYGITAGKWLTQRVAEYGMEADWFDFGADLDVYAPPSGAVVTKKKQIAFYARPSTERRGFELGMLALEVFANRHPEYEIVIFGSDLVGWHVPFPHTNLGLVEEHQLAEIYHESVACLVLSLTNVSLLPLELVAAGCVAVVNEGENNTMVLGHVDGIEYTDALPTSLAAGLSRAVERADAESWAAHIAASVGDRSWQQGVEKVEKIIVGRVTGVAA</sequence>
<dbReference type="Pfam" id="PF22772">
    <property type="entry name" value="WsaF_C"/>
    <property type="match status" value="1"/>
</dbReference>
<feature type="domain" description="WsaF N-terminal" evidence="1">
    <location>
        <begin position="158"/>
        <end position="209"/>
    </location>
</feature>
<dbReference type="EMBL" id="CP035493">
    <property type="protein sequence ID" value="QAY71688.1"/>
    <property type="molecule type" value="Genomic_DNA"/>
</dbReference>
<keyword evidence="4" id="KW-1185">Reference proteome</keyword>
<accession>A0A4P6FM31</accession>
<dbReference type="InterPro" id="IPR048510">
    <property type="entry name" value="WsaF_N"/>
</dbReference>
<evidence type="ECO:0000313" key="3">
    <source>
        <dbReference type="EMBL" id="QAY71688.1"/>
    </source>
</evidence>
<protein>
    <submittedName>
        <fullName evidence="3">Glycosyltransferase family 1 protein</fullName>
    </submittedName>
</protein>
<proteinExistence type="predicted"/>
<organism evidence="3 4">
    <name type="scientific">Xylanimonas protaetiae</name>
    <dbReference type="NCBI Taxonomy" id="2509457"/>
    <lineage>
        <taxon>Bacteria</taxon>
        <taxon>Bacillati</taxon>
        <taxon>Actinomycetota</taxon>
        <taxon>Actinomycetes</taxon>
        <taxon>Micrococcales</taxon>
        <taxon>Promicromonosporaceae</taxon>
        <taxon>Xylanimonas</taxon>
    </lineage>
</organism>
<dbReference type="GO" id="GO:0016740">
    <property type="term" value="F:transferase activity"/>
    <property type="evidence" value="ECO:0007669"/>
    <property type="project" value="UniProtKB-KW"/>
</dbReference>
<dbReference type="Pfam" id="PF21374">
    <property type="entry name" value="WsaF_N"/>
    <property type="match status" value="1"/>
</dbReference>
<name>A0A4P6FM31_9MICO</name>
<gene>
    <name evidence="3" type="ORF">ET471_01655</name>
</gene>
<feature type="domain" description="WsaF C-terminal" evidence="2">
    <location>
        <begin position="255"/>
        <end position="380"/>
    </location>
</feature>
<dbReference type="OrthoDB" id="7615426at2"/>
<evidence type="ECO:0000259" key="2">
    <source>
        <dbReference type="Pfam" id="PF22772"/>
    </source>
</evidence>
<dbReference type="AlphaFoldDB" id="A0A4P6FM31"/>
<evidence type="ECO:0000259" key="1">
    <source>
        <dbReference type="Pfam" id="PF21374"/>
    </source>
</evidence>
<dbReference type="KEGG" id="xya:ET471_01655"/>
<keyword evidence="3" id="KW-0808">Transferase</keyword>